<keyword evidence="5" id="KW-1185">Reference proteome</keyword>
<evidence type="ECO:0000313" key="4">
    <source>
        <dbReference type="EMBL" id="OSD06857.1"/>
    </source>
</evidence>
<dbReference type="SUPFAM" id="SSF53955">
    <property type="entry name" value="Lysozyme-like"/>
    <property type="match status" value="1"/>
</dbReference>
<protein>
    <submittedName>
        <fullName evidence="4">Glycoside hydrolase family 23 protein</fullName>
    </submittedName>
</protein>
<evidence type="ECO:0000259" key="3">
    <source>
        <dbReference type="Pfam" id="PF01464"/>
    </source>
</evidence>
<dbReference type="AlphaFoldDB" id="A0A1Y2J0K9"/>
<keyword evidence="4" id="KW-0378">Hydrolase</keyword>
<dbReference type="Gene3D" id="1.10.530.10">
    <property type="match status" value="1"/>
</dbReference>
<feature type="region of interest" description="Disordered" evidence="1">
    <location>
        <begin position="32"/>
        <end position="116"/>
    </location>
</feature>
<dbReference type="InterPro" id="IPR023346">
    <property type="entry name" value="Lysozyme-like_dom_sf"/>
</dbReference>
<dbReference type="GO" id="GO:0016787">
    <property type="term" value="F:hydrolase activity"/>
    <property type="evidence" value="ECO:0007669"/>
    <property type="project" value="UniProtKB-KW"/>
</dbReference>
<keyword evidence="2" id="KW-0732">Signal</keyword>
<gene>
    <name evidence="4" type="ORF">PYCCODRAFT_1464008</name>
</gene>
<proteinExistence type="predicted"/>
<dbReference type="OrthoDB" id="2537480at2759"/>
<evidence type="ECO:0000256" key="1">
    <source>
        <dbReference type="SAM" id="MobiDB-lite"/>
    </source>
</evidence>
<evidence type="ECO:0000313" key="5">
    <source>
        <dbReference type="Proteomes" id="UP000193067"/>
    </source>
</evidence>
<dbReference type="PANTHER" id="PTHR37423">
    <property type="entry name" value="SOLUBLE LYTIC MUREIN TRANSGLYCOSYLASE-RELATED"/>
    <property type="match status" value="1"/>
</dbReference>
<feature type="chain" id="PRO_5013345165" evidence="2">
    <location>
        <begin position="20"/>
        <end position="341"/>
    </location>
</feature>
<dbReference type="EMBL" id="KZ084089">
    <property type="protein sequence ID" value="OSD06857.1"/>
    <property type="molecule type" value="Genomic_DNA"/>
</dbReference>
<evidence type="ECO:0000256" key="2">
    <source>
        <dbReference type="SAM" id="SignalP"/>
    </source>
</evidence>
<name>A0A1Y2J0K9_TRAC3</name>
<accession>A0A1Y2J0K9</accession>
<dbReference type="Proteomes" id="UP000193067">
    <property type="component" value="Unassembled WGS sequence"/>
</dbReference>
<feature type="signal peptide" evidence="2">
    <location>
        <begin position="1"/>
        <end position="19"/>
    </location>
</feature>
<reference evidence="4 5" key="1">
    <citation type="journal article" date="2015" name="Biotechnol. Biofuels">
        <title>Enhanced degradation of softwood versus hardwood by the white-rot fungus Pycnoporus coccineus.</title>
        <authorList>
            <person name="Couturier M."/>
            <person name="Navarro D."/>
            <person name="Chevret D."/>
            <person name="Henrissat B."/>
            <person name="Piumi F."/>
            <person name="Ruiz-Duenas F.J."/>
            <person name="Martinez A.T."/>
            <person name="Grigoriev I.V."/>
            <person name="Riley R."/>
            <person name="Lipzen A."/>
            <person name="Berrin J.G."/>
            <person name="Master E.R."/>
            <person name="Rosso M.N."/>
        </authorList>
    </citation>
    <scope>NUCLEOTIDE SEQUENCE [LARGE SCALE GENOMIC DNA]</scope>
    <source>
        <strain evidence="4 5">BRFM310</strain>
    </source>
</reference>
<sequence>MKLSAPFVLILAALGVAEATSGHLNHNKMARHHAVAARNAHDDSPIVRRSASGRCKVRPSSTLVSSSTTHHSSSTHSSTHAAETTAAAPAALNNKNNNKSSSNSNSGSGSGKSVSTNSGLIKITSSSCGSPGANKDISATDGPNGNIDWMNCGIQDGGWKPPFVKVSDIVAVDLHEAVKDPNSPFKACSDYIDLFVQYANEHGIPPILIASIAMQESSCNRNEVGGAGEQGLMQITKDKCGGAPGGDCKDPNYNIKTGTAFFADTLNSNGGSLLLTLGMYNGWKKDLTFDEATAAAHTDCCPCQNNLDYLHQTLNGWVMNKDPTSNPRLGKFFNLDVCHRG</sequence>
<dbReference type="InterPro" id="IPR008258">
    <property type="entry name" value="Transglycosylase_SLT_dom_1"/>
</dbReference>
<dbReference type="Pfam" id="PF01464">
    <property type="entry name" value="SLT"/>
    <property type="match status" value="1"/>
</dbReference>
<feature type="domain" description="Transglycosylase SLT" evidence="3">
    <location>
        <begin position="194"/>
        <end position="283"/>
    </location>
</feature>
<dbReference type="PANTHER" id="PTHR37423:SF2">
    <property type="entry name" value="MEMBRANE-BOUND LYTIC MUREIN TRANSGLYCOSYLASE C"/>
    <property type="match status" value="1"/>
</dbReference>
<feature type="compositionally biased region" description="Low complexity" evidence="1">
    <location>
        <begin position="60"/>
        <end position="116"/>
    </location>
</feature>
<organism evidence="4 5">
    <name type="scientific">Trametes coccinea (strain BRFM310)</name>
    <name type="common">Pycnoporus coccineus</name>
    <dbReference type="NCBI Taxonomy" id="1353009"/>
    <lineage>
        <taxon>Eukaryota</taxon>
        <taxon>Fungi</taxon>
        <taxon>Dikarya</taxon>
        <taxon>Basidiomycota</taxon>
        <taxon>Agaricomycotina</taxon>
        <taxon>Agaricomycetes</taxon>
        <taxon>Polyporales</taxon>
        <taxon>Polyporaceae</taxon>
        <taxon>Trametes</taxon>
    </lineage>
</organism>